<evidence type="ECO:0000256" key="6">
    <source>
        <dbReference type="PIRSR" id="PIRSR602403-1"/>
    </source>
</evidence>
<keyword evidence="7" id="KW-0503">Monooxygenase</keyword>
<proteinExistence type="inferred from homology"/>
<keyword evidence="3 6" id="KW-0349">Heme</keyword>
<evidence type="ECO:0000256" key="5">
    <source>
        <dbReference type="ARBA" id="ARBA00023004"/>
    </source>
</evidence>
<name>A0A177DHF0_ALTAL</name>
<reference evidence="9 10" key="1">
    <citation type="submission" date="2016-05" db="EMBL/GenBank/DDBJ databases">
        <title>Comparative analysis of secretome profiles of manganese(II)-oxidizing ascomycete fungi.</title>
        <authorList>
            <consortium name="DOE Joint Genome Institute"/>
            <person name="Zeiner C.A."/>
            <person name="Purvine S.O."/>
            <person name="Zink E.M."/>
            <person name="Wu S."/>
            <person name="Pasa-Tolic L."/>
            <person name="Chaput D.L."/>
            <person name="Haridas S."/>
            <person name="Grigoriev I.V."/>
            <person name="Santelli C.M."/>
            <person name="Hansel C.M."/>
        </authorList>
    </citation>
    <scope>NUCLEOTIDE SEQUENCE [LARGE SCALE GENOMIC DNA]</scope>
    <source>
        <strain evidence="9 10">SRC1lrK2f</strain>
    </source>
</reference>
<evidence type="ECO:0000313" key="10">
    <source>
        <dbReference type="Proteomes" id="UP000077248"/>
    </source>
</evidence>
<evidence type="ECO:0000256" key="7">
    <source>
        <dbReference type="RuleBase" id="RU000461"/>
    </source>
</evidence>
<evidence type="ECO:0000256" key="8">
    <source>
        <dbReference type="SAM" id="Phobius"/>
    </source>
</evidence>
<dbReference type="GO" id="GO:0020037">
    <property type="term" value="F:heme binding"/>
    <property type="evidence" value="ECO:0007669"/>
    <property type="project" value="InterPro"/>
</dbReference>
<keyword evidence="4 6" id="KW-0479">Metal-binding</keyword>
<dbReference type="Pfam" id="PF00067">
    <property type="entry name" value="p450"/>
    <property type="match status" value="1"/>
</dbReference>
<dbReference type="InterPro" id="IPR017972">
    <property type="entry name" value="Cyt_P450_CS"/>
</dbReference>
<dbReference type="InterPro" id="IPR050529">
    <property type="entry name" value="CYP450_sterol_14alpha_dmase"/>
</dbReference>
<dbReference type="GeneID" id="29122001"/>
<accession>A0A177DHF0</accession>
<dbReference type="RefSeq" id="XP_018384158.1">
    <property type="nucleotide sequence ID" value="XM_018536407.1"/>
</dbReference>
<dbReference type="VEuPathDB" id="FungiDB:CC77DRAFT_993297"/>
<dbReference type="STRING" id="5599.A0A177DHF0"/>
<dbReference type="PRINTS" id="PR00465">
    <property type="entry name" value="EP450IV"/>
</dbReference>
<dbReference type="GO" id="GO:0005506">
    <property type="term" value="F:iron ion binding"/>
    <property type="evidence" value="ECO:0007669"/>
    <property type="project" value="InterPro"/>
</dbReference>
<evidence type="ECO:0000313" key="9">
    <source>
        <dbReference type="EMBL" id="OAG18737.1"/>
    </source>
</evidence>
<keyword evidence="7" id="KW-0560">Oxidoreductase</keyword>
<dbReference type="InterPro" id="IPR001128">
    <property type="entry name" value="Cyt_P450"/>
</dbReference>
<keyword evidence="10" id="KW-1185">Reference proteome</keyword>
<keyword evidence="8" id="KW-1133">Transmembrane helix</keyword>
<keyword evidence="5 6" id="KW-0408">Iron</keyword>
<protein>
    <submittedName>
        <fullName evidence="9">Cytochrome P450</fullName>
    </submittedName>
</protein>
<dbReference type="GO" id="GO:0016705">
    <property type="term" value="F:oxidoreductase activity, acting on paired donors, with incorporation or reduction of molecular oxygen"/>
    <property type="evidence" value="ECO:0007669"/>
    <property type="project" value="InterPro"/>
</dbReference>
<dbReference type="EMBL" id="KV441483">
    <property type="protein sequence ID" value="OAG18737.1"/>
    <property type="molecule type" value="Genomic_DNA"/>
</dbReference>
<sequence>MDVGNATTVNGQLSAPFAALQHSLIAQCIVAIAVVCICTRILSGHTFRSIKYGKGRNVLPPTLPYWIPGLKHALSFAYDSHGFLARCLNQYGDGSPFYLDAAGQKLLVVLDPEHVRGVLNSSSECDPNPFIHDKIMGALMGSPQEAIDHYKSENGNTDYIQTTHIRQHTTGSNLGLLAKRLFDAMKRTVTESLSSIPEGEWKDIPDLYNFIEYHASYGIAETLLGTSIMYPGIISDLWIHIEATDQFFMGLPRFLIPKAYAARDRLLNAIRAWTKESEVLRKQNAVNTTWDPIAGSGLLQEREELYSKMAGHGVDGRSAQTLGLLYGGTSLTVPVTFWYFFETLRDPSLHRRVFDEISNGVNEETQGYNFMQLSARPLLQSLHAETTRMYSSNLAVREVTAPTYVLDEKYTIPKGTEVYLSHKYNGQFTPGWRAARPQATAKPLDTFWAERYLVSGSGNDDKRRKFSDAGLSGNWTSFGGGEHKCPGRHFARNIGIVTLAIFMGEFEIEVVDMEGARALDPGNKKKAFGTMRPKQKIAARIRKRV</sequence>
<dbReference type="Gene3D" id="1.10.630.10">
    <property type="entry name" value="Cytochrome P450"/>
    <property type="match status" value="1"/>
</dbReference>
<dbReference type="GO" id="GO:0008395">
    <property type="term" value="F:steroid hydroxylase activity"/>
    <property type="evidence" value="ECO:0007669"/>
    <property type="project" value="TreeGrafter"/>
</dbReference>
<keyword evidence="8" id="KW-0812">Transmembrane</keyword>
<dbReference type="InterPro" id="IPR002403">
    <property type="entry name" value="Cyt_P450_E_grp-IV"/>
</dbReference>
<dbReference type="PANTHER" id="PTHR24304:SF2">
    <property type="entry name" value="24-HYDROXYCHOLESTEROL 7-ALPHA-HYDROXYLASE"/>
    <property type="match status" value="1"/>
</dbReference>
<dbReference type="AlphaFoldDB" id="A0A177DHF0"/>
<dbReference type="CDD" id="cd11040">
    <property type="entry name" value="CYP7_CYP8-like"/>
    <property type="match status" value="1"/>
</dbReference>
<feature type="transmembrane region" description="Helical" evidence="8">
    <location>
        <begin position="322"/>
        <end position="341"/>
    </location>
</feature>
<comment type="similarity">
    <text evidence="2 7">Belongs to the cytochrome P450 family.</text>
</comment>
<dbReference type="InterPro" id="IPR036396">
    <property type="entry name" value="Cyt_P450_sf"/>
</dbReference>
<dbReference type="KEGG" id="aalt:CC77DRAFT_993297"/>
<evidence type="ECO:0000256" key="1">
    <source>
        <dbReference type="ARBA" id="ARBA00001971"/>
    </source>
</evidence>
<dbReference type="Proteomes" id="UP000077248">
    <property type="component" value="Unassembled WGS sequence"/>
</dbReference>
<dbReference type="OMA" id="NLKFGKW"/>
<gene>
    <name evidence="9" type="ORF">CC77DRAFT_993297</name>
</gene>
<evidence type="ECO:0000256" key="2">
    <source>
        <dbReference type="ARBA" id="ARBA00010617"/>
    </source>
</evidence>
<dbReference type="PROSITE" id="PS00086">
    <property type="entry name" value="CYTOCHROME_P450"/>
    <property type="match status" value="1"/>
</dbReference>
<dbReference type="PANTHER" id="PTHR24304">
    <property type="entry name" value="CYTOCHROME P450 FAMILY 7"/>
    <property type="match status" value="1"/>
</dbReference>
<comment type="cofactor">
    <cofactor evidence="1 6">
        <name>heme</name>
        <dbReference type="ChEBI" id="CHEBI:30413"/>
    </cofactor>
</comment>
<keyword evidence="8" id="KW-0472">Membrane</keyword>
<organism evidence="9 10">
    <name type="scientific">Alternaria alternata</name>
    <name type="common">Alternaria rot fungus</name>
    <name type="synonym">Torula alternata</name>
    <dbReference type="NCBI Taxonomy" id="5599"/>
    <lineage>
        <taxon>Eukaryota</taxon>
        <taxon>Fungi</taxon>
        <taxon>Dikarya</taxon>
        <taxon>Ascomycota</taxon>
        <taxon>Pezizomycotina</taxon>
        <taxon>Dothideomycetes</taxon>
        <taxon>Pleosporomycetidae</taxon>
        <taxon>Pleosporales</taxon>
        <taxon>Pleosporineae</taxon>
        <taxon>Pleosporaceae</taxon>
        <taxon>Alternaria</taxon>
        <taxon>Alternaria sect. Alternaria</taxon>
        <taxon>Alternaria alternata complex</taxon>
    </lineage>
</organism>
<feature type="binding site" description="axial binding residue" evidence="6">
    <location>
        <position position="485"/>
    </location>
    <ligand>
        <name>heme</name>
        <dbReference type="ChEBI" id="CHEBI:30413"/>
    </ligand>
    <ligandPart>
        <name>Fe</name>
        <dbReference type="ChEBI" id="CHEBI:18248"/>
    </ligandPart>
</feature>
<evidence type="ECO:0000256" key="4">
    <source>
        <dbReference type="ARBA" id="ARBA00022723"/>
    </source>
</evidence>
<dbReference type="SUPFAM" id="SSF48264">
    <property type="entry name" value="Cytochrome P450"/>
    <property type="match status" value="1"/>
</dbReference>
<evidence type="ECO:0000256" key="3">
    <source>
        <dbReference type="ARBA" id="ARBA00022617"/>
    </source>
</evidence>
<feature type="transmembrane region" description="Helical" evidence="8">
    <location>
        <begin position="24"/>
        <end position="42"/>
    </location>
</feature>